<organism evidence="1">
    <name type="scientific">Rhizophora mucronata</name>
    <name type="common">Asiatic mangrove</name>
    <dbReference type="NCBI Taxonomy" id="61149"/>
    <lineage>
        <taxon>Eukaryota</taxon>
        <taxon>Viridiplantae</taxon>
        <taxon>Streptophyta</taxon>
        <taxon>Embryophyta</taxon>
        <taxon>Tracheophyta</taxon>
        <taxon>Spermatophyta</taxon>
        <taxon>Magnoliopsida</taxon>
        <taxon>eudicotyledons</taxon>
        <taxon>Gunneridae</taxon>
        <taxon>Pentapetalae</taxon>
        <taxon>rosids</taxon>
        <taxon>fabids</taxon>
        <taxon>Malpighiales</taxon>
        <taxon>Rhizophoraceae</taxon>
        <taxon>Rhizophora</taxon>
    </lineage>
</organism>
<dbReference type="EMBL" id="GGEC01060707">
    <property type="protein sequence ID" value="MBX41191.1"/>
    <property type="molecule type" value="Transcribed_RNA"/>
</dbReference>
<reference evidence="1" key="1">
    <citation type="submission" date="2018-02" db="EMBL/GenBank/DDBJ databases">
        <title>Rhizophora mucronata_Transcriptome.</title>
        <authorList>
            <person name="Meera S.P."/>
            <person name="Sreeshan A."/>
            <person name="Augustine A."/>
        </authorList>
    </citation>
    <scope>NUCLEOTIDE SEQUENCE</scope>
    <source>
        <tissue evidence="1">Leaf</tissue>
    </source>
</reference>
<proteinExistence type="predicted"/>
<accession>A0A2P2NFD3</accession>
<evidence type="ECO:0000313" key="1">
    <source>
        <dbReference type="EMBL" id="MBX41191.1"/>
    </source>
</evidence>
<name>A0A2P2NFD3_RHIMU</name>
<dbReference type="AlphaFoldDB" id="A0A2P2NFD3"/>
<protein>
    <submittedName>
        <fullName evidence="1">Uncharacterized protein</fullName>
    </submittedName>
</protein>
<sequence>MLPRVVMTTISSSHHLAAALLGKQSIRLTGETH</sequence>